<feature type="region of interest" description="Disordered" evidence="7">
    <location>
        <begin position="2536"/>
        <end position="2557"/>
    </location>
</feature>
<dbReference type="InParanoid" id="A0A6I8PEN3"/>
<keyword evidence="3" id="KW-0597">Phosphoprotein</keyword>
<dbReference type="FunCoup" id="A0A6I8PEN3">
    <property type="interactions" value="1335"/>
</dbReference>
<feature type="region of interest" description="Disordered" evidence="7">
    <location>
        <begin position="2829"/>
        <end position="2848"/>
    </location>
</feature>
<dbReference type="Proteomes" id="UP000002279">
    <property type="component" value="Unplaced"/>
</dbReference>
<dbReference type="GO" id="GO:0034237">
    <property type="term" value="F:protein kinase A regulatory subunit binding"/>
    <property type="evidence" value="ECO:0000318"/>
    <property type="project" value="GO_Central"/>
</dbReference>
<dbReference type="GO" id="GO:0005801">
    <property type="term" value="C:cis-Golgi network"/>
    <property type="evidence" value="ECO:0000318"/>
    <property type="project" value="GO_Central"/>
</dbReference>
<feature type="domain" description="Pericentrin/AKAP-450 centrosomal targeting" evidence="8">
    <location>
        <begin position="3236"/>
        <end position="3317"/>
    </location>
</feature>
<feature type="coiled-coil region" evidence="6">
    <location>
        <begin position="177"/>
        <end position="244"/>
    </location>
</feature>
<feature type="region of interest" description="Disordered" evidence="7">
    <location>
        <begin position="2078"/>
        <end position="2230"/>
    </location>
</feature>
<keyword evidence="5" id="KW-0206">Cytoskeleton</keyword>
<gene>
    <name evidence="9" type="primary">AKAP9</name>
</gene>
<dbReference type="GO" id="GO:0007165">
    <property type="term" value="P:signal transduction"/>
    <property type="evidence" value="ECO:0007669"/>
    <property type="project" value="InterPro"/>
</dbReference>
<evidence type="ECO:0000256" key="6">
    <source>
        <dbReference type="SAM" id="Coils"/>
    </source>
</evidence>
<dbReference type="Bgee" id="ENSOANG00000036730">
    <property type="expression patterns" value="Expressed in heart and 8 other cell types or tissues"/>
</dbReference>
<feature type="coiled-coil region" evidence="6">
    <location>
        <begin position="3132"/>
        <end position="3159"/>
    </location>
</feature>
<reference evidence="9" key="2">
    <citation type="submission" date="2025-09" db="UniProtKB">
        <authorList>
            <consortium name="Ensembl"/>
        </authorList>
    </citation>
    <scope>IDENTIFICATION</scope>
    <source>
        <strain evidence="9">Glennie</strain>
    </source>
</reference>
<dbReference type="Ensembl" id="ENSOANT00000061304.1">
    <property type="protein sequence ID" value="ENSOANP00000053185.1"/>
    <property type="gene ID" value="ENSOANG00000036730.1"/>
</dbReference>
<dbReference type="GO" id="GO:0060090">
    <property type="term" value="F:molecular adaptor activity"/>
    <property type="evidence" value="ECO:0000318"/>
    <property type="project" value="GO_Central"/>
</dbReference>
<proteinExistence type="predicted"/>
<feature type="compositionally biased region" description="Basic and acidic residues" evidence="7">
    <location>
        <begin position="671"/>
        <end position="685"/>
    </location>
</feature>
<feature type="compositionally biased region" description="Low complexity" evidence="7">
    <location>
        <begin position="762"/>
        <end position="779"/>
    </location>
</feature>
<feature type="compositionally biased region" description="Pro residues" evidence="7">
    <location>
        <begin position="3343"/>
        <end position="3355"/>
    </location>
</feature>
<dbReference type="GO" id="GO:0007020">
    <property type="term" value="P:microtubule nucleation"/>
    <property type="evidence" value="ECO:0000318"/>
    <property type="project" value="GO_Central"/>
</dbReference>
<dbReference type="OMA" id="QHMETAF"/>
<keyword evidence="2" id="KW-0963">Cytoplasm</keyword>
<feature type="coiled-coil region" evidence="6">
    <location>
        <begin position="787"/>
        <end position="849"/>
    </location>
</feature>
<dbReference type="GO" id="GO:0005813">
    <property type="term" value="C:centrosome"/>
    <property type="evidence" value="ECO:0000318"/>
    <property type="project" value="GO_Central"/>
</dbReference>
<feature type="compositionally biased region" description="Polar residues" evidence="7">
    <location>
        <begin position="1362"/>
        <end position="1371"/>
    </location>
</feature>
<feature type="compositionally biased region" description="Basic and acidic residues" evidence="7">
    <location>
        <begin position="2268"/>
        <end position="2281"/>
    </location>
</feature>
<feature type="compositionally biased region" description="Low complexity" evidence="7">
    <location>
        <begin position="2216"/>
        <end position="2228"/>
    </location>
</feature>
<feature type="region of interest" description="Disordered" evidence="7">
    <location>
        <begin position="3160"/>
        <end position="3179"/>
    </location>
</feature>
<keyword evidence="10" id="KW-1185">Reference proteome</keyword>
<evidence type="ECO:0000256" key="1">
    <source>
        <dbReference type="ARBA" id="ARBA00004300"/>
    </source>
</evidence>
<keyword evidence="4 6" id="KW-0175">Coiled coil</keyword>
<dbReference type="PANTHER" id="PTHR44981:SF1">
    <property type="entry name" value="A-KINASE ANCHOR PROTEIN 9"/>
    <property type="match status" value="1"/>
</dbReference>
<feature type="region of interest" description="Disordered" evidence="7">
    <location>
        <begin position="2677"/>
        <end position="2710"/>
    </location>
</feature>
<feature type="compositionally biased region" description="Basic and acidic residues" evidence="7">
    <location>
        <begin position="2350"/>
        <end position="2374"/>
    </location>
</feature>
<feature type="compositionally biased region" description="Low complexity" evidence="7">
    <location>
        <begin position="2689"/>
        <end position="2700"/>
    </location>
</feature>
<protein>
    <recommendedName>
        <fullName evidence="8">Pericentrin/AKAP-450 centrosomal targeting domain-containing protein</fullName>
    </recommendedName>
</protein>
<feature type="coiled-coil region" evidence="6">
    <location>
        <begin position="74"/>
        <end position="151"/>
    </location>
</feature>
<feature type="region of interest" description="Disordered" evidence="7">
    <location>
        <begin position="3324"/>
        <end position="3358"/>
    </location>
</feature>
<dbReference type="Pfam" id="PF10495">
    <property type="entry name" value="PACT_coil_coil"/>
    <property type="match status" value="1"/>
</dbReference>
<dbReference type="GO" id="GO:0005795">
    <property type="term" value="C:Golgi stack"/>
    <property type="evidence" value="ECO:0000318"/>
    <property type="project" value="GO_Central"/>
</dbReference>
<feature type="region of interest" description="Disordered" evidence="7">
    <location>
        <begin position="2863"/>
        <end position="2901"/>
    </location>
</feature>
<feature type="region of interest" description="Disordered" evidence="7">
    <location>
        <begin position="1362"/>
        <end position="1386"/>
    </location>
</feature>
<feature type="region of interest" description="Disordered" evidence="7">
    <location>
        <begin position="2350"/>
        <end position="2406"/>
    </location>
</feature>
<name>A0A6I8PEN3_ORNAN</name>
<evidence type="ECO:0000256" key="4">
    <source>
        <dbReference type="ARBA" id="ARBA00023054"/>
    </source>
</evidence>
<dbReference type="GO" id="GO:0097060">
    <property type="term" value="C:synaptic membrane"/>
    <property type="evidence" value="ECO:0000318"/>
    <property type="project" value="GO_Central"/>
</dbReference>
<feature type="compositionally biased region" description="Polar residues" evidence="7">
    <location>
        <begin position="2312"/>
        <end position="2330"/>
    </location>
</feature>
<dbReference type="InterPro" id="IPR028745">
    <property type="entry name" value="AKAP9/Pericentrin"/>
</dbReference>
<evidence type="ECO:0000256" key="7">
    <source>
        <dbReference type="SAM" id="MobiDB-lite"/>
    </source>
</evidence>
<sequence length="3429" mass="379890">MGRKGRPEKSALLGTEPLVTSKIVRFPGVDCLSQVNGCSLGRTEAPPNAIREEGEFGVGEVFSERGAQDGQARLEAAETELAGRLQEIEELSRELEEARAAYGPEGLQQLQEFEAAITQRDGIISQLTAHLQQARREKDESMREFLELTEQSQKLQLQFQHLQASETLRNSTHSSTAADLLQARQQAATQQQQLEEQGRRLVDYQKQQQEFQKEIAILEEKIQSSQTERHKEAEESRSRELEREAALEVLKARLAEGEERHSTELKDHGLAREKQLEDLREQMARRDREVASARLELAQARQRERQSSEEVRRLMGSVEELQKRQHAGGWAEQEAQRRLEQLRAELEETHGQQIVQMKKELTLQHLAQTEALRARHQAELERAAARDPVPPIDELRARLHEALAQRDGLSRDLVREREVASAEKSTLERRLGELQAELDLARERGRQAGADLERRLAEALGAAEDLKAQAATAAEVTRELQAKHEAEVTNYRIKLEMLEREKDAVLDRMAEAQEADLDSLRTQLLFRHEEELSRLREDLEGEHRANVARLKESLGLRHEQQLEGLRAETRRQVEALQMEKDGLVTRQNQLLLELSALRDVQQSPGTSEAEETARRLRELQKEVEGLRRGENEKGTLELEVQELQLKAELLEKELREKEALLREGLGPPGDGDGREEPPGLTEENRRLTQQCARLKEEVDRQRDTFSFAEKNFEVNYQELREEYACLLKLKADLEEGRSRQEAEHREKVRALTQELRRLRASGPGAPRDAGAPGAETAEPGEVVEKDTTELMEKLEVTQREKLELSERLSALSGQLDQKHREVDRLHGRVDSLQREKDQLLAMCRELEAVAHCSRLVAADGPPPSTCPAQSQGAVPIQTCSKGEATDCPTLGKPAHLCVPRFQADLRLQMEAQRLCLSLVHSTHLAHVREAMESEREQALSGLKEELASAHAQELEELQEAHRLELRTSPGRGAGMSSGPLPRGGAAGCSTAVSPLPPLPDLHHLPRPHPPKGPGFISRLGWSSGLTGSLPTEGPHVDVAERHFCFRSSGVPWRLPAGPSVWPSWASPRGCLLGLRASALFREVPSPEVGGGPIDWRGLTGSSFFQGRVVPEDEPDADVVRQLERRYQERLEEEVAKVIVSMSVAFAQQSERARLSGLREAHAPGRRTHAPFRPEQSLASEMELADGEPAPPPWGAHVSTFQEELKALSQGLSEDESRKILVLGSERGDGELELEARELACAGRVFPRDQDFMRHDVPEASLQLRLHEEKLEDLRQELVRQCEEHQQVTERLRQAHMRQMERQREDQEQLQEEIHRLNRQLAQSSSVDTENLVSERERVLLEELESLKQRALAGREQLCFQVHSRSTQTQEAQEPIPGGEERERNAEDVAPDGLSAERHALRQANRRLLKGLLEVAKTTVAAEETIGRHVLGLLNRSGGGPPAEGPTPPRPCETHPEGICSMYSGSLLLLVPTWPGRTGRGCRCLPVPLVLRSGSAGPDVGPESEELALNVSSRLQAAVGKLLDAINTTSDQLEHARVAQTELLRESSRQTQEAAELLRCQEELQERLREEGKAREQLAEELSKAEGVIDSYADDKALLEREVQEKTDAIGRLEQELLRAGNRLQELEAERQQVQEEKALLSRQKEALSAEAGPAEQRLLGAAVHAALQAEFLQETEKLAKEKLDVQRQAEKERDDLQKQVRTLEVDVEEQVSRFLELEQEKNAELADLRQQNQALEKQLEKTRKFLDEQAVDREHERDVFQQEIQKLEEQLKAVPRFQPVSEEQAREVEQLTEQLKEKTDRCSEGLLAAEQLQRDLQERDDQLDRLGCRLRELEQALVLGPHGRPEVGQRAGAADGKGELALEAQLQVEREAVDRKEKEIANLEEQLEQFREELENKNEEVQQLHMQLEIQKKESTTRLAELQLDNQLFKEELGRLGLAVQGSEGTVAPDPHLIVGKFARILQEKELEIQELNEQMAKLQQQLETAADNKVIEEKNELLRELEAQVERLKSDREWVKKRSQEEVEQLNDVIEKLQQELAGLDQKEPVGGALPPGGADSLKRQLEAALAGDTEAVATGAADTVALEPRGQAPAKEVVVSGPGPWAGEAQREQEPRAPASGPEISGVGPQGRGAAGSPSGLQRGHSEGLVSRGPQALAEERPEAPAPGWTHSQLKGTGEQAPAETTSSLPEALGQRVDAESQAPPRPAPEPADLQRVALGLPGSLSGPAGETVSSLGALTLRLAEPEGQLADAQSRLLLEKEQVGIAKRSAPEKEADLQELKTRPAQSAGDGESGGPPPPIGGPGLSGPANWGGSLSFSTLASQGRESQAATLQEELEQARGRLAGAEEKLAGALRREEEPAALDGRRSPTPRLDHSPSGPAANGQEPAAQSPGLEARPGAEIQVSEKERTSTVQLLTEECANLRVLGEWLKVKEVCHRRWLGNGLRGPSVALFTCSFNLSCRTEPEVCISFRRVKATFLLDSGSDWSRGICLAQSQGFDTASEGPGEEADGSADSFPKKIKGLLRAVHEEGVHVLSLTEPPFPDTDPPAAERAPGPWREERDAYLSTISSLRALIATMREPEPLEVRESPQAPASAPDWRSELLRALQDTFLQEWGLLLAALRTELAVRGAEDARGSLDQLERRLQEQGRVQAAALDGLLAADRRSLLMEVRSLRDQTGRTGRGVGRGHVSGAAGTSVSVGSPGGCGEAGAGAPWERVDVAELKSQLAQVRLELAAALQARHRQAQELEALRAELRGKKDEVDAANDSLAAEQRKGRELRWALEKAEAQAARSQDRGREELEDLRLSLEDQAQRNVELSRLVAQQRQQLSDLREKTESRETLHAAQLSAERGWSAELQRLLDSEKAREPEGSAVAEQGGTHAPPPARDGEAAEEAAAELRRQVQEQQRRLAELVREAEASRLESLRAGQQLERERQAQGAALRAAQEAQAQGRQRLQASQARLEELQAQLDGRTQQVRSLERECRRSQGIVQDLRNQLRAREGKGGAGRAPWDLPSDRTRNWVLQQKTDRVGVNGEDGGAGECRGPVQQTLQHVASRLERLAQKASSRLPFDTEDDEDFAWLQRDVDGVIFRLLKWPGPAQPGEELPAGTPGGPGSALTERLLRQSAELTGHVSRLTAEKNDLRHAILKLEEEVRWYRRRAERQTSPRPQPGGPHLAGVAARPDALPACERQAWSREKAALQRALRRAQAELGRLKAELRNETLLRARPSPQRMYSRFLRAEGYRKALVYQKKYLLLLLGGFQACEEATLVLISRMAGQPAPAAPEPGPPPPPALTRFRSAARVSVAISRMRFLVRRWQRLAGSGPTVAIRDGPGSGSGKDGPAPIPLPSQPTPRHPPARTCGDLSVRPPARCHHPFPADLGPASLACSQLQNYDPDRALTDYIGRLEALQRRLGSAQPGSSAVHAGGRR</sequence>
<feature type="region of interest" description="Disordered" evidence="7">
    <location>
        <begin position="661"/>
        <end position="685"/>
    </location>
</feature>
<accession>A0A6I8PEN3</accession>
<feature type="region of interest" description="Disordered" evidence="7">
    <location>
        <begin position="2262"/>
        <end position="2330"/>
    </location>
</feature>
<feature type="compositionally biased region" description="Basic and acidic residues" evidence="7">
    <location>
        <begin position="2830"/>
        <end position="2841"/>
    </location>
</feature>
<dbReference type="InterPro" id="IPR019528">
    <property type="entry name" value="PACT_domain"/>
</dbReference>
<evidence type="ECO:0000256" key="5">
    <source>
        <dbReference type="ARBA" id="ARBA00023212"/>
    </source>
</evidence>
<dbReference type="PANTHER" id="PTHR44981">
    <property type="entry name" value="PERICENTRIN-LIKE PROTEIN, ISOFORM F"/>
    <property type="match status" value="1"/>
</dbReference>
<feature type="coiled-coil region" evidence="6">
    <location>
        <begin position="3190"/>
        <end position="3224"/>
    </location>
</feature>
<feature type="coiled-coil region" evidence="6">
    <location>
        <begin position="1550"/>
        <end position="2044"/>
    </location>
</feature>
<evidence type="ECO:0000259" key="8">
    <source>
        <dbReference type="Pfam" id="PF10495"/>
    </source>
</evidence>
<evidence type="ECO:0000256" key="2">
    <source>
        <dbReference type="ARBA" id="ARBA00022490"/>
    </source>
</evidence>
<evidence type="ECO:0000313" key="10">
    <source>
        <dbReference type="Proteomes" id="UP000002279"/>
    </source>
</evidence>
<feature type="coiled-coil region" evidence="6">
    <location>
        <begin position="1256"/>
        <end position="1326"/>
    </location>
</feature>
<evidence type="ECO:0000256" key="3">
    <source>
        <dbReference type="ARBA" id="ARBA00022553"/>
    </source>
</evidence>
<feature type="region of interest" description="Disordered" evidence="7">
    <location>
        <begin position="757"/>
        <end position="779"/>
    </location>
</feature>
<dbReference type="GeneTree" id="ENSGT00730000110871"/>
<feature type="coiled-coil region" evidence="6">
    <location>
        <begin position="2948"/>
        <end position="2996"/>
    </location>
</feature>
<reference evidence="9" key="1">
    <citation type="submission" date="2025-08" db="UniProtKB">
        <authorList>
            <consortium name="Ensembl"/>
        </authorList>
    </citation>
    <scope>IDENTIFICATION</scope>
    <source>
        <strain evidence="9">Glennie</strain>
    </source>
</reference>
<comment type="subcellular location">
    <subcellularLocation>
        <location evidence="1">Cytoplasm</location>
        <location evidence="1">Cytoskeleton</location>
        <location evidence="1">Microtubule organizing center</location>
        <location evidence="1">Centrosome</location>
    </subcellularLocation>
</comment>
<evidence type="ECO:0000313" key="9">
    <source>
        <dbReference type="Ensembl" id="ENSOANP00000053185.1"/>
    </source>
</evidence>
<organism evidence="9 10">
    <name type="scientific">Ornithorhynchus anatinus</name>
    <name type="common">Duckbill platypus</name>
    <dbReference type="NCBI Taxonomy" id="9258"/>
    <lineage>
        <taxon>Eukaryota</taxon>
        <taxon>Metazoa</taxon>
        <taxon>Chordata</taxon>
        <taxon>Craniata</taxon>
        <taxon>Vertebrata</taxon>
        <taxon>Euteleostomi</taxon>
        <taxon>Mammalia</taxon>
        <taxon>Monotremata</taxon>
        <taxon>Ornithorhynchidae</taxon>
        <taxon>Ornithorhynchus</taxon>
    </lineage>
</organism>
<dbReference type="GO" id="GO:0051661">
    <property type="term" value="P:maintenance of centrosome location"/>
    <property type="evidence" value="ECO:0000318"/>
    <property type="project" value="GO_Central"/>
</dbReference>
<dbReference type="GO" id="GO:0015459">
    <property type="term" value="F:potassium channel regulator activity"/>
    <property type="evidence" value="ECO:0000318"/>
    <property type="project" value="GO_Central"/>
</dbReference>